<gene>
    <name evidence="2" type="ORF">A2462_08640</name>
</gene>
<name>A0A1F4TKG4_UNCSA</name>
<feature type="compositionally biased region" description="Basic and acidic residues" evidence="1">
    <location>
        <begin position="1"/>
        <end position="10"/>
    </location>
</feature>
<dbReference type="AlphaFoldDB" id="A0A1F4TKG4"/>
<comment type="caution">
    <text evidence="2">The sequence shown here is derived from an EMBL/GenBank/DDBJ whole genome shotgun (WGS) entry which is preliminary data.</text>
</comment>
<dbReference type="Proteomes" id="UP000177309">
    <property type="component" value="Unassembled WGS sequence"/>
</dbReference>
<accession>A0A1F4TKG4</accession>
<protein>
    <submittedName>
        <fullName evidence="2">Uncharacterized protein</fullName>
    </submittedName>
</protein>
<proteinExistence type="predicted"/>
<feature type="region of interest" description="Disordered" evidence="1">
    <location>
        <begin position="1"/>
        <end position="22"/>
    </location>
</feature>
<dbReference type="EMBL" id="MEUI01000040">
    <property type="protein sequence ID" value="OGC33097.1"/>
    <property type="molecule type" value="Genomic_DNA"/>
</dbReference>
<organism evidence="2 3">
    <name type="scientific">candidate division WOR-1 bacterium RIFOXYC2_FULL_41_25</name>
    <dbReference type="NCBI Taxonomy" id="1802586"/>
    <lineage>
        <taxon>Bacteria</taxon>
        <taxon>Bacillati</taxon>
        <taxon>Saganbacteria</taxon>
    </lineage>
</organism>
<reference evidence="2 3" key="1">
    <citation type="journal article" date="2016" name="Nat. Commun.">
        <title>Thousands of microbial genomes shed light on interconnected biogeochemical processes in an aquifer system.</title>
        <authorList>
            <person name="Anantharaman K."/>
            <person name="Brown C.T."/>
            <person name="Hug L.A."/>
            <person name="Sharon I."/>
            <person name="Castelle C.J."/>
            <person name="Probst A.J."/>
            <person name="Thomas B.C."/>
            <person name="Singh A."/>
            <person name="Wilkins M.J."/>
            <person name="Karaoz U."/>
            <person name="Brodie E.L."/>
            <person name="Williams K.H."/>
            <person name="Hubbard S.S."/>
            <person name="Banfield J.F."/>
        </authorList>
    </citation>
    <scope>NUCLEOTIDE SEQUENCE [LARGE SCALE GENOMIC DNA]</scope>
</reference>
<evidence type="ECO:0000256" key="1">
    <source>
        <dbReference type="SAM" id="MobiDB-lite"/>
    </source>
</evidence>
<sequence>MHGLDKKGEVVDQPLLPETLGQGPHDNLLRHMFNLIVNEGRKLDDRAAFPLQATEVGRRSCVYVDRYFDTILK</sequence>
<evidence type="ECO:0000313" key="2">
    <source>
        <dbReference type="EMBL" id="OGC33097.1"/>
    </source>
</evidence>
<evidence type="ECO:0000313" key="3">
    <source>
        <dbReference type="Proteomes" id="UP000177309"/>
    </source>
</evidence>